<evidence type="ECO:0000313" key="2">
    <source>
        <dbReference type="Proteomes" id="UP000050465"/>
    </source>
</evidence>
<sequence>MTDSLTAPDSNSTHDNTITLFEYEFTDQLSSLDLIHLSRLSRRIGIEILKPSLRNGKTYFQARQYVGTIRLGNRTIQILVVHFSKG</sequence>
<protein>
    <submittedName>
        <fullName evidence="1">Uncharacterized protein</fullName>
    </submittedName>
</protein>
<comment type="caution">
    <text evidence="1">The sequence shown here is derived from an EMBL/GenBank/DDBJ whole genome shotgun (WGS) entry which is preliminary data.</text>
</comment>
<dbReference type="Proteomes" id="UP000050465">
    <property type="component" value="Unassembled WGS sequence"/>
</dbReference>
<proteinExistence type="predicted"/>
<dbReference type="EMBL" id="LJZR01000094">
    <property type="protein sequence ID" value="KPQ31589.1"/>
    <property type="molecule type" value="Genomic_DNA"/>
</dbReference>
<dbReference type="AlphaFoldDB" id="A0A0P8BSB9"/>
<name>A0A0P8BSB9_9CYAN</name>
<accession>A0A0P8BSB9</accession>
<evidence type="ECO:0000313" key="1">
    <source>
        <dbReference type="EMBL" id="KPQ31589.1"/>
    </source>
</evidence>
<dbReference type="STRING" id="1666911.HLUCCA11_23405"/>
<reference evidence="1 2" key="1">
    <citation type="submission" date="2015-09" db="EMBL/GenBank/DDBJ databases">
        <title>Identification and resolution of microdiversity through metagenomic sequencing of parallel consortia.</title>
        <authorList>
            <person name="Nelson W.C."/>
            <person name="Romine M.F."/>
            <person name="Lindemann S.R."/>
        </authorList>
    </citation>
    <scope>NUCLEOTIDE SEQUENCE [LARGE SCALE GENOMIC DNA]</scope>
    <source>
        <strain evidence="1">Ana</strain>
    </source>
</reference>
<organism evidence="1 2">
    <name type="scientific">Phormidesmis priestleyi Ana</name>
    <dbReference type="NCBI Taxonomy" id="1666911"/>
    <lineage>
        <taxon>Bacteria</taxon>
        <taxon>Bacillati</taxon>
        <taxon>Cyanobacteriota</taxon>
        <taxon>Cyanophyceae</taxon>
        <taxon>Leptolyngbyales</taxon>
        <taxon>Leptolyngbyaceae</taxon>
        <taxon>Phormidesmis</taxon>
    </lineage>
</organism>
<gene>
    <name evidence="1" type="ORF">HLUCCA11_23405</name>
</gene>